<evidence type="ECO:0000313" key="12">
    <source>
        <dbReference type="Proteomes" id="UP001138757"/>
    </source>
</evidence>
<evidence type="ECO:0000256" key="7">
    <source>
        <dbReference type="ARBA" id="ARBA00022989"/>
    </source>
</evidence>
<feature type="transmembrane region" description="Helical" evidence="9">
    <location>
        <begin position="6"/>
        <end position="27"/>
    </location>
</feature>
<dbReference type="InterPro" id="IPR047055">
    <property type="entry name" value="MotA-like"/>
</dbReference>
<comment type="subcellular location">
    <subcellularLocation>
        <location evidence="1">Cell membrane</location>
        <topology evidence="1">Multi-pass membrane protein</topology>
    </subcellularLocation>
</comment>
<keyword evidence="12" id="KW-1185">Reference proteome</keyword>
<dbReference type="GO" id="GO:0006935">
    <property type="term" value="P:chemotaxis"/>
    <property type="evidence" value="ECO:0007669"/>
    <property type="project" value="InterPro"/>
</dbReference>
<proteinExistence type="inferred from homology"/>
<keyword evidence="5 9" id="KW-0812">Transmembrane</keyword>
<dbReference type="RefSeq" id="WP_214622820.1">
    <property type="nucleotide sequence ID" value="NZ_JAHGAW010000005.1"/>
</dbReference>
<dbReference type="InterPro" id="IPR000540">
    <property type="entry name" value="Flag_MotA_CS"/>
</dbReference>
<comment type="similarity">
    <text evidence="2">Belongs to the MotA family.</text>
</comment>
<keyword evidence="7 9" id="KW-1133">Transmembrane helix</keyword>
<evidence type="ECO:0000256" key="9">
    <source>
        <dbReference type="SAM" id="Phobius"/>
    </source>
</evidence>
<evidence type="ECO:0000256" key="4">
    <source>
        <dbReference type="ARBA" id="ARBA00022475"/>
    </source>
</evidence>
<evidence type="ECO:0000256" key="1">
    <source>
        <dbReference type="ARBA" id="ARBA00004651"/>
    </source>
</evidence>
<evidence type="ECO:0000256" key="3">
    <source>
        <dbReference type="ARBA" id="ARBA00022448"/>
    </source>
</evidence>
<keyword evidence="6" id="KW-0283">Flagellar rotation</keyword>
<dbReference type="InterPro" id="IPR002898">
    <property type="entry name" value="MotA_ExbB_proton_chnl"/>
</dbReference>
<dbReference type="GO" id="GO:0071978">
    <property type="term" value="P:bacterial-type flagellum-dependent swarming motility"/>
    <property type="evidence" value="ECO:0007669"/>
    <property type="project" value="InterPro"/>
</dbReference>
<dbReference type="PANTHER" id="PTHR30433:SF2">
    <property type="entry name" value="MOTILITY PROTEIN A"/>
    <property type="match status" value="1"/>
</dbReference>
<sequence>MTDIIGHVFAPLPLVTVALGAGVIALMQTGMETATSAFAALGPLFRARPDDERDAARALLFKVEAVAELKGLARTDRLKSNHPFIAQALNSLANASDVDHFSSWINQVLEDRRERHARVISFWNALADAAPAMGMAGTIIGLIGMFAGMRDPSSIGPSMALALMTTLHGMILANAIAGPIANRLAGLSERELAWQQAFADRLIAIATREPGMLRRSITREVA</sequence>
<dbReference type="Pfam" id="PF01618">
    <property type="entry name" value="MotA_ExbB"/>
    <property type="match status" value="1"/>
</dbReference>
<keyword evidence="8 9" id="KW-0472">Membrane</keyword>
<feature type="domain" description="MotA/TolQ/ExbB proton channel" evidence="10">
    <location>
        <begin position="81"/>
        <end position="192"/>
    </location>
</feature>
<protein>
    <submittedName>
        <fullName evidence="11">MotA/TolQ/ExbB proton channel family protein</fullName>
    </submittedName>
</protein>
<evidence type="ECO:0000256" key="2">
    <source>
        <dbReference type="ARBA" id="ARBA00008038"/>
    </source>
</evidence>
<dbReference type="GO" id="GO:0005886">
    <property type="term" value="C:plasma membrane"/>
    <property type="evidence" value="ECO:0007669"/>
    <property type="project" value="UniProtKB-SubCell"/>
</dbReference>
<dbReference type="Proteomes" id="UP001138757">
    <property type="component" value="Unassembled WGS sequence"/>
</dbReference>
<reference evidence="11" key="1">
    <citation type="submission" date="2021-05" db="EMBL/GenBank/DDBJ databases">
        <title>Genome of Sphingobium sp. strain.</title>
        <authorList>
            <person name="Fan R."/>
        </authorList>
    </citation>
    <scope>NUCLEOTIDE SEQUENCE</scope>
    <source>
        <strain evidence="11">H33</strain>
    </source>
</reference>
<accession>A0A9X1DBR4</accession>
<keyword evidence="4" id="KW-1003">Cell membrane</keyword>
<name>A0A9X1DBR4_9SPHN</name>
<dbReference type="AlphaFoldDB" id="A0A9X1DBR4"/>
<dbReference type="EMBL" id="JAHGAW010000005">
    <property type="protein sequence ID" value="MBT2187069.1"/>
    <property type="molecule type" value="Genomic_DNA"/>
</dbReference>
<evidence type="ECO:0000256" key="6">
    <source>
        <dbReference type="ARBA" id="ARBA00022779"/>
    </source>
</evidence>
<evidence type="ECO:0000313" key="11">
    <source>
        <dbReference type="EMBL" id="MBT2187069.1"/>
    </source>
</evidence>
<comment type="caution">
    <text evidence="11">The sequence shown here is derived from an EMBL/GenBank/DDBJ whole genome shotgun (WGS) entry which is preliminary data.</text>
</comment>
<organism evidence="11 12">
    <name type="scientific">Sphingobium nicotianae</name>
    <dbReference type="NCBI Taxonomy" id="2782607"/>
    <lineage>
        <taxon>Bacteria</taxon>
        <taxon>Pseudomonadati</taxon>
        <taxon>Pseudomonadota</taxon>
        <taxon>Alphaproteobacteria</taxon>
        <taxon>Sphingomonadales</taxon>
        <taxon>Sphingomonadaceae</taxon>
        <taxon>Sphingobium</taxon>
    </lineage>
</organism>
<gene>
    <name evidence="11" type="ORF">KK488_08935</name>
</gene>
<evidence type="ECO:0000256" key="5">
    <source>
        <dbReference type="ARBA" id="ARBA00022692"/>
    </source>
</evidence>
<dbReference type="PROSITE" id="PS01307">
    <property type="entry name" value="MOTA"/>
    <property type="match status" value="1"/>
</dbReference>
<evidence type="ECO:0000256" key="8">
    <source>
        <dbReference type="ARBA" id="ARBA00023136"/>
    </source>
</evidence>
<feature type="transmembrane region" description="Helical" evidence="9">
    <location>
        <begin position="122"/>
        <end position="147"/>
    </location>
</feature>
<keyword evidence="3" id="KW-0813">Transport</keyword>
<dbReference type="PANTHER" id="PTHR30433">
    <property type="entry name" value="CHEMOTAXIS PROTEIN MOTA"/>
    <property type="match status" value="1"/>
</dbReference>
<feature type="transmembrane region" description="Helical" evidence="9">
    <location>
        <begin position="159"/>
        <end position="181"/>
    </location>
</feature>
<evidence type="ECO:0000259" key="10">
    <source>
        <dbReference type="Pfam" id="PF01618"/>
    </source>
</evidence>